<accession>A0AAP0K2T9</accession>
<dbReference type="Proteomes" id="UP001417504">
    <property type="component" value="Unassembled WGS sequence"/>
</dbReference>
<dbReference type="AlphaFoldDB" id="A0AAP0K2T9"/>
<keyword evidence="2" id="KW-1185">Reference proteome</keyword>
<proteinExistence type="predicted"/>
<evidence type="ECO:0000313" key="2">
    <source>
        <dbReference type="Proteomes" id="UP001417504"/>
    </source>
</evidence>
<name>A0AAP0K2T9_9MAGN</name>
<comment type="caution">
    <text evidence="1">The sequence shown here is derived from an EMBL/GenBank/DDBJ whole genome shotgun (WGS) entry which is preliminary data.</text>
</comment>
<organism evidence="1 2">
    <name type="scientific">Stephania japonica</name>
    <dbReference type="NCBI Taxonomy" id="461633"/>
    <lineage>
        <taxon>Eukaryota</taxon>
        <taxon>Viridiplantae</taxon>
        <taxon>Streptophyta</taxon>
        <taxon>Embryophyta</taxon>
        <taxon>Tracheophyta</taxon>
        <taxon>Spermatophyta</taxon>
        <taxon>Magnoliopsida</taxon>
        <taxon>Ranunculales</taxon>
        <taxon>Menispermaceae</taxon>
        <taxon>Menispermoideae</taxon>
        <taxon>Cissampelideae</taxon>
        <taxon>Stephania</taxon>
    </lineage>
</organism>
<gene>
    <name evidence="1" type="ORF">Sjap_003966</name>
</gene>
<reference evidence="1 2" key="1">
    <citation type="submission" date="2024-01" db="EMBL/GenBank/DDBJ databases">
        <title>Genome assemblies of Stephania.</title>
        <authorList>
            <person name="Yang L."/>
        </authorList>
    </citation>
    <scope>NUCLEOTIDE SEQUENCE [LARGE SCALE GENOMIC DNA]</scope>
    <source>
        <strain evidence="1">QJT</strain>
        <tissue evidence="1">Leaf</tissue>
    </source>
</reference>
<dbReference type="EMBL" id="JBBNAE010000002">
    <property type="protein sequence ID" value="KAK9144063.1"/>
    <property type="molecule type" value="Genomic_DNA"/>
</dbReference>
<evidence type="ECO:0000313" key="1">
    <source>
        <dbReference type="EMBL" id="KAK9144063.1"/>
    </source>
</evidence>
<protein>
    <submittedName>
        <fullName evidence="1">Uncharacterized protein</fullName>
    </submittedName>
</protein>
<sequence length="232" mass="25902">MSSFHILGGMYPSDTALVLRHCPGRASVLFPYAVTLTAYCLVCFLRTPRFEHLSLALLGFRLMYMNILVYESAMLPLDLPSLLPLPSASPFVPPPPTNRDEGNYVNFNEHPKFDDDDQGFIEDTMVVFEDESRVVTIISMSTSFQVQVVVDGASVTQCSVEVVAKKEVKFVKYFCSLTEATDDANFSEVSQDFLDHIDLMGLESVTENFALFSIVSPIKLSLEEKDISDQKS</sequence>